<dbReference type="Proteomes" id="UP001601288">
    <property type="component" value="Unassembled WGS sequence"/>
</dbReference>
<protein>
    <submittedName>
        <fullName evidence="1">Uncharacterized protein</fullName>
    </submittedName>
</protein>
<evidence type="ECO:0000313" key="2">
    <source>
        <dbReference type="Proteomes" id="UP001601288"/>
    </source>
</evidence>
<dbReference type="RefSeq" id="WP_358291025.1">
    <property type="nucleotide sequence ID" value="NZ_JBEYGJ010000046.1"/>
</dbReference>
<evidence type="ECO:0000313" key="1">
    <source>
        <dbReference type="EMBL" id="MFE9230719.1"/>
    </source>
</evidence>
<accession>A0ABW6LUL4</accession>
<reference evidence="1 2" key="1">
    <citation type="submission" date="2024-10" db="EMBL/GenBank/DDBJ databases">
        <title>The Natural Products Discovery Center: Release of the First 8490 Sequenced Strains for Exploring Actinobacteria Biosynthetic Diversity.</title>
        <authorList>
            <person name="Kalkreuter E."/>
            <person name="Kautsar S.A."/>
            <person name="Yang D."/>
            <person name="Bader C.D."/>
            <person name="Teijaro C.N."/>
            <person name="Fluegel L."/>
            <person name="Davis C.M."/>
            <person name="Simpson J.R."/>
            <person name="Lauterbach L."/>
            <person name="Steele A.D."/>
            <person name="Gui C."/>
            <person name="Meng S."/>
            <person name="Li G."/>
            <person name="Viehrig K."/>
            <person name="Ye F."/>
            <person name="Su P."/>
            <person name="Kiefer A.F."/>
            <person name="Nichols A."/>
            <person name="Cepeda A.J."/>
            <person name="Yan W."/>
            <person name="Fan B."/>
            <person name="Jiang Y."/>
            <person name="Adhikari A."/>
            <person name="Zheng C.-J."/>
            <person name="Schuster L."/>
            <person name="Cowan T.M."/>
            <person name="Smanski M.J."/>
            <person name="Chevrette M.G."/>
            <person name="De Carvalho L.P.S."/>
            <person name="Shen B."/>
        </authorList>
    </citation>
    <scope>NUCLEOTIDE SEQUENCE [LARGE SCALE GENOMIC DNA]</scope>
    <source>
        <strain evidence="1 2">NPDC007066</strain>
    </source>
</reference>
<proteinExistence type="predicted"/>
<comment type="caution">
    <text evidence="1">The sequence shown here is derived from an EMBL/GenBank/DDBJ whole genome shotgun (WGS) entry which is preliminary data.</text>
</comment>
<keyword evidence="2" id="KW-1185">Reference proteome</keyword>
<dbReference type="EMBL" id="JBIAFP010000038">
    <property type="protein sequence ID" value="MFE9230719.1"/>
    <property type="molecule type" value="Genomic_DNA"/>
</dbReference>
<sequence>MPGAPDDDYRMVLGEEALDWRGLTDAELRRALDTLADLLEPLADGRKVALMTSAYDTECLPSISLVDALYSPDGGLPHSERRRLQVLLDKCRSVEPEDDDVPQPVRQDNGAWSEPSWGMAHALARAAGGRAMSCLVGSIANPRRTTGLDWPSGWLTVERDADAGHDHVALHLLRVSEDEAGFWRGVLTRELVPEDHFFALSDRAFPRLLLADSLRFHHFDGSYADVLPWLVELLGLLSDHFADALLICGGDQKKVQARFSALGVDISPESPNTKKNAKAWEQRLVSYEGETYRCEWHGKRLWDRDRVHFSLPIKGHDDRILIGIFAEHLPV</sequence>
<name>A0ABW6LUL4_9ACTN</name>
<gene>
    <name evidence="1" type="ORF">ACFYM3_40345</name>
</gene>
<organism evidence="1 2">
    <name type="scientific">Streptomyces massasporeus</name>
    <dbReference type="NCBI Taxonomy" id="67324"/>
    <lineage>
        <taxon>Bacteria</taxon>
        <taxon>Bacillati</taxon>
        <taxon>Actinomycetota</taxon>
        <taxon>Actinomycetes</taxon>
        <taxon>Kitasatosporales</taxon>
        <taxon>Streptomycetaceae</taxon>
        <taxon>Streptomyces</taxon>
    </lineage>
</organism>